<feature type="domain" description="DUF202" evidence="9">
    <location>
        <begin position="324"/>
        <end position="401"/>
    </location>
</feature>
<dbReference type="Proteomes" id="UP000326757">
    <property type="component" value="Unassembled WGS sequence"/>
</dbReference>
<dbReference type="PANTHER" id="PTHR34187:SF2">
    <property type="entry name" value="DUF202 DOMAIN-CONTAINING PROTEIN"/>
    <property type="match status" value="1"/>
</dbReference>
<dbReference type="InterPro" id="IPR052053">
    <property type="entry name" value="IM_YidH-like"/>
</dbReference>
<evidence type="ECO:0000256" key="1">
    <source>
        <dbReference type="ARBA" id="ARBA00004651"/>
    </source>
</evidence>
<feature type="transmembrane region" description="Helical" evidence="8">
    <location>
        <begin position="419"/>
        <end position="438"/>
    </location>
</feature>
<evidence type="ECO:0000256" key="8">
    <source>
        <dbReference type="SAM" id="Phobius"/>
    </source>
</evidence>
<dbReference type="Pfam" id="PF02656">
    <property type="entry name" value="DUF202"/>
    <property type="match status" value="1"/>
</dbReference>
<evidence type="ECO:0000256" key="7">
    <source>
        <dbReference type="SAM" id="MobiDB-lite"/>
    </source>
</evidence>
<accession>A0A5N6K938</accession>
<feature type="region of interest" description="Disordered" evidence="7">
    <location>
        <begin position="1135"/>
        <end position="1162"/>
    </location>
</feature>
<evidence type="ECO:0000256" key="2">
    <source>
        <dbReference type="ARBA" id="ARBA00022475"/>
    </source>
</evidence>
<feature type="compositionally biased region" description="Basic and acidic residues" evidence="7">
    <location>
        <begin position="36"/>
        <end position="48"/>
    </location>
</feature>
<evidence type="ECO:0000256" key="5">
    <source>
        <dbReference type="ARBA" id="ARBA00023136"/>
    </source>
</evidence>
<feature type="compositionally biased region" description="Basic and acidic residues" evidence="7">
    <location>
        <begin position="961"/>
        <end position="983"/>
    </location>
</feature>
<feature type="region of interest" description="Disordered" evidence="7">
    <location>
        <begin position="558"/>
        <end position="623"/>
    </location>
</feature>
<dbReference type="OrthoDB" id="199599at2759"/>
<keyword evidence="4 8" id="KW-1133">Transmembrane helix</keyword>
<feature type="compositionally biased region" description="Basic and acidic residues" evidence="7">
    <location>
        <begin position="1"/>
        <end position="16"/>
    </location>
</feature>
<feature type="compositionally biased region" description="Polar residues" evidence="7">
    <location>
        <begin position="17"/>
        <end position="33"/>
    </location>
</feature>
<dbReference type="AlphaFoldDB" id="A0A5N6K938"/>
<keyword evidence="5 8" id="KW-0472">Membrane</keyword>
<sequence>MDRDASLSTRERERGGDNSQIPQSQTSRISQNKVKVPADQRGNDNVDEILQKDLNRIPADSTDISQLRSNTPNTSSTSNANIEAGLGLNIYAERQRHNSSPGGRTDNASGSRSGGAKGSLRIQEGKRQRIDSILEEARNRKVAMNTNTGRGEGGEGVDVDVGSGRRGGGEESLSPRTRGNGFDNGKWNGNRNGNEYVIGRESRAESSADEETSVLRRGSDINYGGVGVGTTTSITANANSGHNSTKRKSGTNTNDKRGVWGTRRGRGYGAGDETAGNNDRAANGCENGGDEHDGKSSGKIGNWWKKMTEEYGSIELENKGSVARDHLALERTFLAWLRTSLAFASIGIAITQLFRLNTSSTSSTPAHSDATIHLRHLGKPLGATFVGISILMLSVGFHRYFEGQFYIIRGKFPASRGSIALVAGITGLLMVTSLVVVVRKVQKGFEGYVIVHNGFDAWVAWDCVGFVRIAYNEDGDEDTVEEPYTLCRVFIIDIGLQLELELQFELSLFMRSFGVLLVGNASTVHEMQMRNWVDGPVIDQRTEAQGEDDIPIIRTSRQHMQPTREAAPDHSPDTITPVQPSSIVQQPPSTPSYRNLRRVQRDLRESRERERENCSGDLHHDRDHYRENRTKNPIMPLDNALLISQAENTTLQKENRELKCALKEAKDTVAGQKDEMLRDKEEGEMLGREIVLEYARERAKWMNAMWDLKWLISEKDTLEAWRQWGKGMRRMLEEEQGKWAEILAEGQKRESKEGVKDRKYRVRVKRGENGMPYTVFEYGDPRNDPLDMDEIFDASKHWMRVEVAEEKYGGMVRKREMDREIEEKRKLEEERNPGEAKRLREAKKQEEARKLEEVPDSGEAEIEITGTGAIAHLISLVHRPATHNVPASGDLFPQSSQATKIAHSIPLVLRPAVTEIPVQQPFTIEVPLHTRNLCRRLRQVHRKFRETLKERRIERKRKLSRERSRERWRESDRKRERARRDESTTSDDFYNRYMEVDPVLIRRQIQYLHMDLYRSCGSLEGLTEMKPRDQGRMQILLEETLIKKLASELVVQRMRRMKDVENIKELIGEEHTVEAWKEWAKKMADKMDKDQEDWEECRKKRNLDERMHDGRERPPEYRTYSDFIWNHEIDRAVEEAEREAEKEAEKNAKREAEDDELDSVRHAMRGMSKELIKEEAGGVVEKVEDY</sequence>
<feature type="region of interest" description="Disordered" evidence="7">
    <location>
        <begin position="96"/>
        <end position="128"/>
    </location>
</feature>
<keyword evidence="6" id="KW-0175">Coiled coil</keyword>
<feature type="compositionally biased region" description="Basic and acidic residues" evidence="7">
    <location>
        <begin position="1135"/>
        <end position="1152"/>
    </location>
</feature>
<feature type="region of interest" description="Disordered" evidence="7">
    <location>
        <begin position="143"/>
        <end position="188"/>
    </location>
</feature>
<evidence type="ECO:0000256" key="6">
    <source>
        <dbReference type="SAM" id="Coils"/>
    </source>
</evidence>
<evidence type="ECO:0000256" key="4">
    <source>
        <dbReference type="ARBA" id="ARBA00022989"/>
    </source>
</evidence>
<proteinExistence type="predicted"/>
<feature type="transmembrane region" description="Helical" evidence="8">
    <location>
        <begin position="333"/>
        <end position="354"/>
    </location>
</feature>
<dbReference type="GO" id="GO:0005886">
    <property type="term" value="C:plasma membrane"/>
    <property type="evidence" value="ECO:0007669"/>
    <property type="project" value="UniProtKB-SubCell"/>
</dbReference>
<keyword evidence="11" id="KW-1185">Reference proteome</keyword>
<dbReference type="InterPro" id="IPR003807">
    <property type="entry name" value="DUF202"/>
</dbReference>
<feature type="compositionally biased region" description="Basic and acidic residues" evidence="7">
    <location>
        <begin position="599"/>
        <end position="623"/>
    </location>
</feature>
<gene>
    <name evidence="10" type="ORF">EYC80_001324</name>
</gene>
<keyword evidence="2" id="KW-1003">Cell membrane</keyword>
<feature type="compositionally biased region" description="Low complexity" evidence="7">
    <location>
        <begin position="69"/>
        <end position="80"/>
    </location>
</feature>
<feature type="region of interest" description="Disordered" evidence="7">
    <location>
        <begin position="959"/>
        <end position="984"/>
    </location>
</feature>
<feature type="region of interest" description="Disordered" evidence="7">
    <location>
        <begin position="825"/>
        <end position="858"/>
    </location>
</feature>
<dbReference type="EMBL" id="VIGI01000006">
    <property type="protein sequence ID" value="KAB8299234.1"/>
    <property type="molecule type" value="Genomic_DNA"/>
</dbReference>
<feature type="compositionally biased region" description="Low complexity" evidence="7">
    <location>
        <begin position="576"/>
        <end position="587"/>
    </location>
</feature>
<evidence type="ECO:0000313" key="10">
    <source>
        <dbReference type="EMBL" id="KAB8299234.1"/>
    </source>
</evidence>
<protein>
    <recommendedName>
        <fullName evidence="9">DUF202 domain-containing protein</fullName>
    </recommendedName>
</protein>
<feature type="compositionally biased region" description="Basic and acidic residues" evidence="7">
    <location>
        <begin position="825"/>
        <end position="853"/>
    </location>
</feature>
<feature type="region of interest" description="Disordered" evidence="7">
    <location>
        <begin position="1"/>
        <end position="48"/>
    </location>
</feature>
<feature type="coiled-coil region" evidence="6">
    <location>
        <begin position="648"/>
        <end position="682"/>
    </location>
</feature>
<feature type="region of interest" description="Disordered" evidence="7">
    <location>
        <begin position="234"/>
        <end position="296"/>
    </location>
</feature>
<comment type="caution">
    <text evidence="10">The sequence shown here is derived from an EMBL/GenBank/DDBJ whole genome shotgun (WGS) entry which is preliminary data.</text>
</comment>
<feature type="transmembrane region" description="Helical" evidence="8">
    <location>
        <begin position="381"/>
        <end position="398"/>
    </location>
</feature>
<evidence type="ECO:0000313" key="11">
    <source>
        <dbReference type="Proteomes" id="UP000326757"/>
    </source>
</evidence>
<reference evidence="10 11" key="1">
    <citation type="submission" date="2019-06" db="EMBL/GenBank/DDBJ databases">
        <title>Genome Sequence of the Brown Rot Fungal Pathogen Monilinia laxa.</title>
        <authorList>
            <person name="De Miccolis Angelini R.M."/>
            <person name="Landi L."/>
            <person name="Abate D."/>
            <person name="Pollastro S."/>
            <person name="Romanazzi G."/>
            <person name="Faretra F."/>
        </authorList>
    </citation>
    <scope>NUCLEOTIDE SEQUENCE [LARGE SCALE GENOMIC DNA]</scope>
    <source>
        <strain evidence="10 11">Mlax316</strain>
    </source>
</reference>
<comment type="subcellular location">
    <subcellularLocation>
        <location evidence="1">Cell membrane</location>
        <topology evidence="1">Multi-pass membrane protein</topology>
    </subcellularLocation>
</comment>
<evidence type="ECO:0000256" key="3">
    <source>
        <dbReference type="ARBA" id="ARBA00022692"/>
    </source>
</evidence>
<name>A0A5N6K938_MONLA</name>
<keyword evidence="3 8" id="KW-0812">Transmembrane</keyword>
<dbReference type="PANTHER" id="PTHR34187">
    <property type="entry name" value="FGR18P"/>
    <property type="match status" value="1"/>
</dbReference>
<feature type="region of interest" description="Disordered" evidence="7">
    <location>
        <begin position="60"/>
        <end position="80"/>
    </location>
</feature>
<organism evidence="10 11">
    <name type="scientific">Monilinia laxa</name>
    <name type="common">Brown rot fungus</name>
    <name type="synonym">Sclerotinia laxa</name>
    <dbReference type="NCBI Taxonomy" id="61186"/>
    <lineage>
        <taxon>Eukaryota</taxon>
        <taxon>Fungi</taxon>
        <taxon>Dikarya</taxon>
        <taxon>Ascomycota</taxon>
        <taxon>Pezizomycotina</taxon>
        <taxon>Leotiomycetes</taxon>
        <taxon>Helotiales</taxon>
        <taxon>Sclerotiniaceae</taxon>
        <taxon>Monilinia</taxon>
    </lineage>
</organism>
<feature type="compositionally biased region" description="Polar residues" evidence="7">
    <location>
        <begin position="234"/>
        <end position="243"/>
    </location>
</feature>
<evidence type="ECO:0000259" key="9">
    <source>
        <dbReference type="Pfam" id="PF02656"/>
    </source>
</evidence>